<evidence type="ECO:0000313" key="2">
    <source>
        <dbReference type="Proteomes" id="UP001055072"/>
    </source>
</evidence>
<reference evidence="1" key="1">
    <citation type="journal article" date="2021" name="Environ. Microbiol.">
        <title>Gene family expansions and transcriptome signatures uncover fungal adaptations to wood decay.</title>
        <authorList>
            <person name="Hage H."/>
            <person name="Miyauchi S."/>
            <person name="Viragh M."/>
            <person name="Drula E."/>
            <person name="Min B."/>
            <person name="Chaduli D."/>
            <person name="Navarro D."/>
            <person name="Favel A."/>
            <person name="Norest M."/>
            <person name="Lesage-Meessen L."/>
            <person name="Balint B."/>
            <person name="Merenyi Z."/>
            <person name="de Eugenio L."/>
            <person name="Morin E."/>
            <person name="Martinez A.T."/>
            <person name="Baldrian P."/>
            <person name="Stursova M."/>
            <person name="Martinez M.J."/>
            <person name="Novotny C."/>
            <person name="Magnuson J.K."/>
            <person name="Spatafora J.W."/>
            <person name="Maurice S."/>
            <person name="Pangilinan J."/>
            <person name="Andreopoulos W."/>
            <person name="LaButti K."/>
            <person name="Hundley H."/>
            <person name="Na H."/>
            <person name="Kuo A."/>
            <person name="Barry K."/>
            <person name="Lipzen A."/>
            <person name="Henrissat B."/>
            <person name="Riley R."/>
            <person name="Ahrendt S."/>
            <person name="Nagy L.G."/>
            <person name="Grigoriev I.V."/>
            <person name="Martin F."/>
            <person name="Rosso M.N."/>
        </authorList>
    </citation>
    <scope>NUCLEOTIDE SEQUENCE</scope>
    <source>
        <strain evidence="1">CBS 384.51</strain>
    </source>
</reference>
<dbReference type="Proteomes" id="UP001055072">
    <property type="component" value="Unassembled WGS sequence"/>
</dbReference>
<gene>
    <name evidence="1" type="ORF">BDY19DRAFT_9432</name>
</gene>
<dbReference type="EMBL" id="MU274900">
    <property type="protein sequence ID" value="KAI0094209.1"/>
    <property type="molecule type" value="Genomic_DNA"/>
</dbReference>
<protein>
    <submittedName>
        <fullName evidence="1">Uncharacterized protein</fullName>
    </submittedName>
</protein>
<keyword evidence="2" id="KW-1185">Reference proteome</keyword>
<evidence type="ECO:0000313" key="1">
    <source>
        <dbReference type="EMBL" id="KAI0094209.1"/>
    </source>
</evidence>
<accession>A0ACB8UJK8</accession>
<sequence length="975" mass="104979">MEPKREVAVWPNASRTVSAGGASIANSPTNSPQRRKGQATTMVTSPPVKRVKKPVHPLTNKPSFVYIRPRLNKDRSLRRAVVERKLLTNNGLIAHDTPTQILRKTSNRAYNPHRPMIVHEGRKRSSGGGEGGSGSGANVVNGLALPPPMISSGVEGHIGRGHHGPVAQAATTSPSGQATSVLGTNAQSGKSTNYAVATPRSMGDIDVVDSPPPQRLVHGSTLAARAQAPQSSRVGGGGGVSIRDTSHQWTRNTFLVRKKTLRQISEDTKEKAAPSARVAAPGTTRKKIKPSVASTSKAPPAPKPLLNVGLSLQKMEPYTPESKLSSSSSSAKSDGPVVHGGSSSSGRNVSTQNAMLARGNPASLRKPPRASEAVGTSTAASSLAVPRKHATNPVLRRQDTMMLIEQARESDAKSDSGDNEEGGHRDDDKEGVHSNNSDSEEGEYDEIATFNDFFPDDKIELPASVANFKFTQIYSMTPPEGFTGTQAEWLETMYEGLSEEVEVLKTLALHTQTHASNAHTETLLAEKELRQVTKLVEALESGLRERGGEECWESYQEALAAAEEDSSEEEDPLPEPLEMEEEDSLSEPLDMEVDFEDELRRNPKNRIIPREAGGNREYIVTPPLSDDEVDDAHSESPVPSSHSNDENRAPVDPSSPTTSPILSSRANVPGHIIKDARADVASAPVHGCKRTREEDSPDNDDSHIIYRKNENNDETKGLVRKDPRPVVKRMRVPFSSSSSSSGKDIKELEDGASTTNQEKTSCARTFGEGTRTGPSSTLEPGSSVGAQADVQAARPIKPLPAPRIIRTAIAMARSLFSSSSKPIAEVEVIDVDMLPSPKRPVPPKIQTRPPVTEHEVIDVDAYELTGNVSMGQAGPSTRPQRQADLGTTVVIPRRRTITPRSVRHPRVFARRSVGRGSANARAGGSRSGLTSGERVVRGVVSASVPGAVTVREKVEKWLRRTSIDILEQLEFRGRS</sequence>
<comment type="caution">
    <text evidence="1">The sequence shown here is derived from an EMBL/GenBank/DDBJ whole genome shotgun (WGS) entry which is preliminary data.</text>
</comment>
<name>A0ACB8UJK8_9APHY</name>
<proteinExistence type="predicted"/>
<organism evidence="1 2">
    <name type="scientific">Irpex rosettiformis</name>
    <dbReference type="NCBI Taxonomy" id="378272"/>
    <lineage>
        <taxon>Eukaryota</taxon>
        <taxon>Fungi</taxon>
        <taxon>Dikarya</taxon>
        <taxon>Basidiomycota</taxon>
        <taxon>Agaricomycotina</taxon>
        <taxon>Agaricomycetes</taxon>
        <taxon>Polyporales</taxon>
        <taxon>Irpicaceae</taxon>
        <taxon>Irpex</taxon>
    </lineage>
</organism>